<dbReference type="SUPFAM" id="SSF55961">
    <property type="entry name" value="Bet v1-like"/>
    <property type="match status" value="2"/>
</dbReference>
<dbReference type="SUPFAM" id="SSF46689">
    <property type="entry name" value="Homeodomain-like"/>
    <property type="match status" value="1"/>
</dbReference>
<keyword evidence="8" id="KW-0804">Transcription</keyword>
<evidence type="ECO:0000256" key="10">
    <source>
        <dbReference type="PROSITE-ProRule" id="PRU00108"/>
    </source>
</evidence>
<dbReference type="GO" id="GO:0005634">
    <property type="term" value="C:nucleus"/>
    <property type="evidence" value="ECO:0007669"/>
    <property type="project" value="UniProtKB-SubCell"/>
</dbReference>
<evidence type="ECO:0000256" key="1">
    <source>
        <dbReference type="ARBA" id="ARBA00004123"/>
    </source>
</evidence>
<dbReference type="Proteomes" id="UP001324115">
    <property type="component" value="Unassembled WGS sequence"/>
</dbReference>
<evidence type="ECO:0000256" key="12">
    <source>
        <dbReference type="SAM" id="MobiDB-lite"/>
    </source>
</evidence>
<dbReference type="InterPro" id="IPR002913">
    <property type="entry name" value="START_lipid-bd_dom"/>
</dbReference>
<evidence type="ECO:0000256" key="4">
    <source>
        <dbReference type="ARBA" id="ARBA00023015"/>
    </source>
</evidence>
<dbReference type="FunFam" id="3.30.530.20:FF:000020">
    <property type="entry name" value="homeobox-leucine zipper protein ATHB-15"/>
    <property type="match status" value="1"/>
</dbReference>
<dbReference type="PANTHER" id="PTHR45950">
    <property type="entry name" value="HOMEOBOX-LEUCINE ZIPPER PROTEIN ATHB-14"/>
    <property type="match status" value="1"/>
</dbReference>
<dbReference type="CDD" id="cd08875">
    <property type="entry name" value="START_ArGLABRA2_like"/>
    <property type="match status" value="1"/>
</dbReference>
<dbReference type="FunFam" id="1.10.10.60:FF:000197">
    <property type="entry name" value="Homeobox-leucine zipper protein REVOLUTA"/>
    <property type="match status" value="1"/>
</dbReference>
<dbReference type="GO" id="GO:0003700">
    <property type="term" value="F:DNA-binding transcription factor activity"/>
    <property type="evidence" value="ECO:0007669"/>
    <property type="project" value="InterPro"/>
</dbReference>
<evidence type="ECO:0000256" key="9">
    <source>
        <dbReference type="ARBA" id="ARBA00023242"/>
    </source>
</evidence>
<evidence type="ECO:0000259" key="14">
    <source>
        <dbReference type="PROSITE" id="PS50848"/>
    </source>
</evidence>
<dbReference type="CDD" id="cd14686">
    <property type="entry name" value="bZIP"/>
    <property type="match status" value="1"/>
</dbReference>
<dbReference type="GO" id="GO:0008289">
    <property type="term" value="F:lipid binding"/>
    <property type="evidence" value="ECO:0007669"/>
    <property type="project" value="InterPro"/>
</dbReference>
<comment type="similarity">
    <text evidence="2">Belongs to the HD-ZIP homeobox family. Class III subfamily.</text>
</comment>
<evidence type="ECO:0000256" key="6">
    <source>
        <dbReference type="ARBA" id="ARBA00023125"/>
    </source>
</evidence>
<feature type="compositionally biased region" description="Polar residues" evidence="12">
    <location>
        <begin position="123"/>
        <end position="141"/>
    </location>
</feature>
<evidence type="ECO:0000256" key="3">
    <source>
        <dbReference type="ARBA" id="ARBA00022782"/>
    </source>
</evidence>
<dbReference type="GO" id="GO:0030154">
    <property type="term" value="P:cell differentiation"/>
    <property type="evidence" value="ECO:0007669"/>
    <property type="project" value="UniProtKB-KW"/>
</dbReference>
<dbReference type="GO" id="GO:0003677">
    <property type="term" value="F:DNA binding"/>
    <property type="evidence" value="ECO:0007669"/>
    <property type="project" value="UniProtKB-UniRule"/>
</dbReference>
<dbReference type="Pfam" id="PF01852">
    <property type="entry name" value="START"/>
    <property type="match status" value="1"/>
</dbReference>
<keyword evidence="6 10" id="KW-0238">DNA-binding</keyword>
<feature type="domain" description="START" evidence="14">
    <location>
        <begin position="157"/>
        <end position="385"/>
    </location>
</feature>
<evidence type="ECO:0000256" key="7">
    <source>
        <dbReference type="ARBA" id="ARBA00023155"/>
    </source>
</evidence>
<name>A0AAN7FF06_QUERU</name>
<evidence type="ECO:0000313" key="15">
    <source>
        <dbReference type="EMBL" id="KAK4588976.1"/>
    </source>
</evidence>
<sequence>MALSMHKGSVNKQMDSSKYVRYTPEQVEALERVYTECPKPSSLRRQQLIRECPILSNIEPKQIKVWFQNRRCREKQRKEASRLQTVNRKLTAMNKLLMEENDRLQKQVSHLVYENGYMRQQLQSASGTTTDNSCESVVMSGQQQQQQNPTPQHPQRDANNPAGLLAIAEETLAEFLSKATGTAVDWVQMIGMKPGPDSIGIVAVSRNCSGVAARACGLVSLEPTKVAEILKERPSWFRDCRSIDVLSAIPTGNGGTIELIYMQTYAPTTLAAARDFWTLRYTTSLEDGSLVICERSLTTSTGGPAGPPTTSFVRAEVLPSGYLIRPCEGGGSIIHIVDHVDLDAWSVPEVLRPLYESSKILAQKMTVAALRHIRQIAQESSGEIQYGGGRQPAVLRTFSQRLCRGFNDAVNGFADDGWSLMGSDGVEDVTIMINSSPNKFLGSQYSTSMFSTFGGGVLCAKASMLLQNVPPALLVRFLREHRSEWADYGVDAYSAACLKASPYAVPCARPGGFPGSQVILPLAHTVEHEEFLEVVRLEGHAFSPEDVALARDMYLLQLCSGVDENAVGACAQLVFAPIDESFADDAPLLPSGFRVIPLDPKPDGPAATRTLDLASTLEVGAGGARPAGEADLNGYNLRSVLTIAFQFTFESHLRDNVAAMARQYVRSVVGSVQRVAMAISPSRLSSHMGSKSLPGSPEALTLARWICRSYRIHTGGELFRVESQASDAILKQLWLHSDAILCCSVKTNASPVFTFANQAGLDMLETTLVALQDIMLDKILDEAGRKILCSEFSKIMQQGFAYLPAGICLSSMGRPVSYEQAIAWKVLNDDDSNHCLAFMFINWSFV</sequence>
<dbReference type="GO" id="GO:0010014">
    <property type="term" value="P:meristem initiation"/>
    <property type="evidence" value="ECO:0007669"/>
    <property type="project" value="UniProtKB-ARBA"/>
</dbReference>
<dbReference type="InterPro" id="IPR023393">
    <property type="entry name" value="START-like_dom_sf"/>
</dbReference>
<comment type="subcellular location">
    <subcellularLocation>
        <location evidence="1 10 11">Nucleus</location>
    </subcellularLocation>
</comment>
<dbReference type="EMBL" id="JAXUIC010000005">
    <property type="protein sequence ID" value="KAK4588976.1"/>
    <property type="molecule type" value="Genomic_DNA"/>
</dbReference>
<evidence type="ECO:0000256" key="8">
    <source>
        <dbReference type="ARBA" id="ARBA00023163"/>
    </source>
</evidence>
<dbReference type="InterPro" id="IPR009057">
    <property type="entry name" value="Homeodomain-like_sf"/>
</dbReference>
<dbReference type="Pfam" id="PF00046">
    <property type="entry name" value="Homeodomain"/>
    <property type="match status" value="1"/>
</dbReference>
<dbReference type="Gene3D" id="3.30.530.20">
    <property type="match status" value="1"/>
</dbReference>
<dbReference type="InterPro" id="IPR013978">
    <property type="entry name" value="MEKHLA"/>
</dbReference>
<organism evidence="15 16">
    <name type="scientific">Quercus rubra</name>
    <name type="common">Northern red oak</name>
    <name type="synonym">Quercus borealis</name>
    <dbReference type="NCBI Taxonomy" id="3512"/>
    <lineage>
        <taxon>Eukaryota</taxon>
        <taxon>Viridiplantae</taxon>
        <taxon>Streptophyta</taxon>
        <taxon>Embryophyta</taxon>
        <taxon>Tracheophyta</taxon>
        <taxon>Spermatophyta</taxon>
        <taxon>Magnoliopsida</taxon>
        <taxon>eudicotyledons</taxon>
        <taxon>Gunneridae</taxon>
        <taxon>Pentapetalae</taxon>
        <taxon>rosids</taxon>
        <taxon>fabids</taxon>
        <taxon>Fagales</taxon>
        <taxon>Fagaceae</taxon>
        <taxon>Quercus</taxon>
    </lineage>
</organism>
<evidence type="ECO:0008006" key="17">
    <source>
        <dbReference type="Google" id="ProtNLM"/>
    </source>
</evidence>
<dbReference type="CDD" id="cd00086">
    <property type="entry name" value="homeodomain"/>
    <property type="match status" value="1"/>
</dbReference>
<dbReference type="PANTHER" id="PTHR45950:SF7">
    <property type="entry name" value="HOMEOBOX-LEUCINE ZIPPER PROTEIN ATHB-14"/>
    <property type="match status" value="1"/>
</dbReference>
<feature type="region of interest" description="Disordered" evidence="12">
    <location>
        <begin position="123"/>
        <end position="159"/>
    </location>
</feature>
<dbReference type="SMART" id="SM00234">
    <property type="entry name" value="START"/>
    <property type="match status" value="1"/>
</dbReference>
<comment type="caution">
    <text evidence="15">The sequence shown here is derived from an EMBL/GenBank/DDBJ whole genome shotgun (WGS) entry which is preliminary data.</text>
</comment>
<dbReference type="SMART" id="SM00389">
    <property type="entry name" value="HOX"/>
    <property type="match status" value="1"/>
</dbReference>
<feature type="DNA-binding region" description="Homeobox" evidence="10">
    <location>
        <begin position="15"/>
        <end position="78"/>
    </location>
</feature>
<dbReference type="PROSITE" id="PS50071">
    <property type="entry name" value="HOMEOBOX_2"/>
    <property type="match status" value="1"/>
</dbReference>
<dbReference type="PROSITE" id="PS50848">
    <property type="entry name" value="START"/>
    <property type="match status" value="1"/>
</dbReference>
<evidence type="ECO:0000259" key="13">
    <source>
        <dbReference type="PROSITE" id="PS50071"/>
    </source>
</evidence>
<keyword evidence="9 10" id="KW-0539">Nucleus</keyword>
<protein>
    <recommendedName>
        <fullName evidence="17">Homeobox-leucine zipper protein ATHB-14-like</fullName>
    </recommendedName>
</protein>
<dbReference type="Pfam" id="PF08670">
    <property type="entry name" value="MEKHLA"/>
    <property type="match status" value="1"/>
</dbReference>
<keyword evidence="4" id="KW-0805">Transcription regulation</keyword>
<accession>A0AAN7FF06</accession>
<keyword evidence="5" id="KW-0175">Coiled coil</keyword>
<reference evidence="15 16" key="1">
    <citation type="journal article" date="2023" name="G3 (Bethesda)">
        <title>A haplotype-resolved chromosome-scale genome for Quercus rubra L. provides insights into the genetics of adaptive traits for red oak species.</title>
        <authorList>
            <person name="Kapoor B."/>
            <person name="Jenkins J."/>
            <person name="Schmutz J."/>
            <person name="Zhebentyayeva T."/>
            <person name="Kuelheim C."/>
            <person name="Coggeshall M."/>
            <person name="Heim C."/>
            <person name="Lasky J.R."/>
            <person name="Leites L."/>
            <person name="Islam-Faridi N."/>
            <person name="Romero-Severson J."/>
            <person name="DeLeo V.L."/>
            <person name="Lucas S.M."/>
            <person name="Lazic D."/>
            <person name="Gailing O."/>
            <person name="Carlson J."/>
            <person name="Staton M."/>
        </authorList>
    </citation>
    <scope>NUCLEOTIDE SEQUENCE [LARGE SCALE GENOMIC DNA]</scope>
    <source>
        <strain evidence="15">Pseudo-F2</strain>
    </source>
</reference>
<dbReference type="InterPro" id="IPR001356">
    <property type="entry name" value="HD"/>
</dbReference>
<dbReference type="InterPro" id="IPR044830">
    <property type="entry name" value="HD-Zip_III"/>
</dbReference>
<evidence type="ECO:0000313" key="16">
    <source>
        <dbReference type="Proteomes" id="UP001324115"/>
    </source>
</evidence>
<feature type="domain" description="Homeobox" evidence="13">
    <location>
        <begin position="13"/>
        <end position="77"/>
    </location>
</feature>
<dbReference type="AlphaFoldDB" id="A0AAN7FF06"/>
<gene>
    <name evidence="15" type="ORF">RGQ29_019826</name>
</gene>
<keyword evidence="7 10" id="KW-0371">Homeobox</keyword>
<proteinExistence type="inferred from homology"/>
<evidence type="ECO:0000256" key="5">
    <source>
        <dbReference type="ARBA" id="ARBA00023054"/>
    </source>
</evidence>
<evidence type="ECO:0000256" key="11">
    <source>
        <dbReference type="RuleBase" id="RU000682"/>
    </source>
</evidence>
<keyword evidence="3" id="KW-0221">Differentiation</keyword>
<evidence type="ECO:0000256" key="2">
    <source>
        <dbReference type="ARBA" id="ARBA00010338"/>
    </source>
</evidence>
<keyword evidence="16" id="KW-1185">Reference proteome</keyword>
<dbReference type="Gene3D" id="1.10.10.60">
    <property type="entry name" value="Homeodomain-like"/>
    <property type="match status" value="1"/>
</dbReference>